<keyword evidence="4" id="KW-1185">Reference proteome</keyword>
<dbReference type="Proteomes" id="UP001595923">
    <property type="component" value="Unassembled WGS sequence"/>
</dbReference>
<organism evidence="3 4">
    <name type="scientific">Nocardiopsis mangrovi</name>
    <dbReference type="NCBI Taxonomy" id="1179818"/>
    <lineage>
        <taxon>Bacteria</taxon>
        <taxon>Bacillati</taxon>
        <taxon>Actinomycetota</taxon>
        <taxon>Actinomycetes</taxon>
        <taxon>Streptosporangiales</taxon>
        <taxon>Nocardiopsidaceae</taxon>
        <taxon>Nocardiopsis</taxon>
    </lineage>
</organism>
<gene>
    <name evidence="3" type="ORF">ACFO4E_08070</name>
</gene>
<accession>A0ABV9DSF0</accession>
<keyword evidence="2" id="KW-1133">Transmembrane helix</keyword>
<dbReference type="RefSeq" id="WP_378572438.1">
    <property type="nucleotide sequence ID" value="NZ_JBHSFQ010000005.1"/>
</dbReference>
<protein>
    <submittedName>
        <fullName evidence="3">Uncharacterized protein</fullName>
    </submittedName>
</protein>
<evidence type="ECO:0000313" key="3">
    <source>
        <dbReference type="EMBL" id="MFC4561811.1"/>
    </source>
</evidence>
<evidence type="ECO:0000313" key="4">
    <source>
        <dbReference type="Proteomes" id="UP001595923"/>
    </source>
</evidence>
<dbReference type="EMBL" id="JBHSFQ010000005">
    <property type="protein sequence ID" value="MFC4561811.1"/>
    <property type="molecule type" value="Genomic_DNA"/>
</dbReference>
<feature type="transmembrane region" description="Helical" evidence="2">
    <location>
        <begin position="6"/>
        <end position="30"/>
    </location>
</feature>
<evidence type="ECO:0000256" key="1">
    <source>
        <dbReference type="SAM" id="MobiDB-lite"/>
    </source>
</evidence>
<evidence type="ECO:0000256" key="2">
    <source>
        <dbReference type="SAM" id="Phobius"/>
    </source>
</evidence>
<name>A0ABV9DSF0_9ACTN</name>
<proteinExistence type="predicted"/>
<keyword evidence="2" id="KW-0812">Transmembrane</keyword>
<reference evidence="4" key="1">
    <citation type="journal article" date="2019" name="Int. J. Syst. Evol. Microbiol.">
        <title>The Global Catalogue of Microorganisms (GCM) 10K type strain sequencing project: providing services to taxonomists for standard genome sequencing and annotation.</title>
        <authorList>
            <consortium name="The Broad Institute Genomics Platform"/>
            <consortium name="The Broad Institute Genome Sequencing Center for Infectious Disease"/>
            <person name="Wu L."/>
            <person name="Ma J."/>
        </authorList>
    </citation>
    <scope>NUCLEOTIDE SEQUENCE [LARGE SCALE GENOMIC DNA]</scope>
    <source>
        <strain evidence="4">XZYJ18</strain>
    </source>
</reference>
<feature type="compositionally biased region" description="Low complexity" evidence="1">
    <location>
        <begin position="41"/>
        <end position="52"/>
    </location>
</feature>
<comment type="caution">
    <text evidence="3">The sequence shown here is derived from an EMBL/GenBank/DDBJ whole genome shotgun (WGS) entry which is preliminary data.</text>
</comment>
<keyword evidence="2" id="KW-0472">Membrane</keyword>
<feature type="region of interest" description="Disordered" evidence="1">
    <location>
        <begin position="38"/>
        <end position="60"/>
    </location>
</feature>
<sequence length="60" mass="6139">MIDPALLTLMLVITLGGIGVVIAAGVAYIADDALRRRETAAPEPSAASPAPAAERREQPA</sequence>